<dbReference type="PANTHER" id="PTHR43711">
    <property type="entry name" value="TWO-COMPONENT HISTIDINE KINASE"/>
    <property type="match status" value="1"/>
</dbReference>
<protein>
    <recommendedName>
        <fullName evidence="3">histidine kinase</fullName>
        <ecNumber evidence="3">2.7.13.3</ecNumber>
    </recommendedName>
</protein>
<name>A0A098TIJ9_9CYAN</name>
<proteinExistence type="predicted"/>
<dbReference type="PANTHER" id="PTHR43711:SF1">
    <property type="entry name" value="HISTIDINE KINASE 1"/>
    <property type="match status" value="1"/>
</dbReference>
<evidence type="ECO:0000256" key="5">
    <source>
        <dbReference type="ARBA" id="ARBA00022679"/>
    </source>
</evidence>
<dbReference type="InterPro" id="IPR003594">
    <property type="entry name" value="HATPase_dom"/>
</dbReference>
<feature type="domain" description="HAMP" evidence="11">
    <location>
        <begin position="196"/>
        <end position="250"/>
    </location>
</feature>
<keyword evidence="6" id="KW-0418">Kinase</keyword>
<evidence type="ECO:0000256" key="4">
    <source>
        <dbReference type="ARBA" id="ARBA00022553"/>
    </source>
</evidence>
<evidence type="ECO:0000256" key="2">
    <source>
        <dbReference type="ARBA" id="ARBA00004370"/>
    </source>
</evidence>
<evidence type="ECO:0000259" key="10">
    <source>
        <dbReference type="PROSITE" id="PS50109"/>
    </source>
</evidence>
<dbReference type="Gene3D" id="3.30.565.10">
    <property type="entry name" value="Histidine kinase-like ATPase, C-terminal domain"/>
    <property type="match status" value="1"/>
</dbReference>
<dbReference type="AlphaFoldDB" id="A0A098TIJ9"/>
<keyword evidence="5" id="KW-0808">Transferase</keyword>
<keyword evidence="8 9" id="KW-0472">Membrane</keyword>
<dbReference type="InterPro" id="IPR005467">
    <property type="entry name" value="His_kinase_dom"/>
</dbReference>
<dbReference type="Gene3D" id="6.10.340.10">
    <property type="match status" value="1"/>
</dbReference>
<organism evidence="12 13">
    <name type="scientific">Neosynechococcus sphagnicola sy1</name>
    <dbReference type="NCBI Taxonomy" id="1497020"/>
    <lineage>
        <taxon>Bacteria</taxon>
        <taxon>Bacillati</taxon>
        <taxon>Cyanobacteriota</taxon>
        <taxon>Cyanophyceae</taxon>
        <taxon>Neosynechococcales</taxon>
        <taxon>Neosynechococcaceae</taxon>
        <taxon>Neosynechococcus</taxon>
    </lineage>
</organism>
<evidence type="ECO:0000259" key="11">
    <source>
        <dbReference type="PROSITE" id="PS50885"/>
    </source>
</evidence>
<keyword evidence="9" id="KW-1133">Transmembrane helix</keyword>
<evidence type="ECO:0000256" key="8">
    <source>
        <dbReference type="ARBA" id="ARBA00023136"/>
    </source>
</evidence>
<evidence type="ECO:0000256" key="7">
    <source>
        <dbReference type="ARBA" id="ARBA00023012"/>
    </source>
</evidence>
<dbReference type="EC" id="2.7.13.3" evidence="3"/>
<evidence type="ECO:0000256" key="9">
    <source>
        <dbReference type="SAM" id="Phobius"/>
    </source>
</evidence>
<dbReference type="GO" id="GO:0016020">
    <property type="term" value="C:membrane"/>
    <property type="evidence" value="ECO:0007669"/>
    <property type="project" value="UniProtKB-SubCell"/>
</dbReference>
<dbReference type="GO" id="GO:0000155">
    <property type="term" value="F:phosphorelay sensor kinase activity"/>
    <property type="evidence" value="ECO:0007669"/>
    <property type="project" value="InterPro"/>
</dbReference>
<feature type="transmembrane region" description="Helical" evidence="9">
    <location>
        <begin position="20"/>
        <end position="38"/>
    </location>
</feature>
<feature type="domain" description="Histidine kinase" evidence="10">
    <location>
        <begin position="258"/>
        <end position="471"/>
    </location>
</feature>
<comment type="catalytic activity">
    <reaction evidence="1">
        <text>ATP + protein L-histidine = ADP + protein N-phospho-L-histidine.</text>
        <dbReference type="EC" id="2.7.13.3"/>
    </reaction>
</comment>
<dbReference type="SUPFAM" id="SSF47384">
    <property type="entry name" value="Homodimeric domain of signal transducing histidine kinase"/>
    <property type="match status" value="1"/>
</dbReference>
<evidence type="ECO:0000313" key="12">
    <source>
        <dbReference type="EMBL" id="KGF71807.1"/>
    </source>
</evidence>
<accession>A0A098TIJ9</accession>
<dbReference type="CDD" id="cd00082">
    <property type="entry name" value="HisKA"/>
    <property type="match status" value="1"/>
</dbReference>
<dbReference type="Gene3D" id="1.10.287.130">
    <property type="match status" value="1"/>
</dbReference>
<keyword evidence="9" id="KW-0812">Transmembrane</keyword>
<keyword evidence="13" id="KW-1185">Reference proteome</keyword>
<sequence>MRRYAPWRQLANLSSLQGRMTLGIAGFFLVGLGSIALWTNWQMQQILIVTHKQQIEYLAGRFPRDVELYSEMLPLEVGLQRTIDSLSTPSLLIWVKQPNGKIVAESAAFKISSTLSMALMSLTEMPIRAELYPVRDRYLVLCGQPLTVRGVALGQVYIAQDVTPDQLRLMAGVRSLILISLLTIGGTTLAIALYIRQSLQPLRQISQLAGAISAKDLGQAKLQLSHAPDEVRELAQTFEHMLSRLSEAWEQQQQFVGNISHELRTPLTIVLGYLQSLLRRSSNFSPTQQEALETAVAETERTVRLLEDLLALARVDSGYMHYHLEPVALNSLIWEIAGMAERFSNRQIEVTASVEDIWITVDRDRLQQVFINLIDNAVKYSHPDQPIGVTLTHTEQQVEIAIGDRGCGIPLNQQSRIFERFYRADAARSRSTGGVGLGLSIVKTLVEGMGGQVRVRSQPDQGSTFTVIFPL</sequence>
<dbReference type="SMART" id="SM00388">
    <property type="entry name" value="HisKA"/>
    <property type="match status" value="1"/>
</dbReference>
<dbReference type="InterPro" id="IPR036097">
    <property type="entry name" value="HisK_dim/P_sf"/>
</dbReference>
<evidence type="ECO:0000313" key="13">
    <source>
        <dbReference type="Proteomes" id="UP000030170"/>
    </source>
</evidence>
<dbReference type="FunFam" id="1.10.287.130:FF:000001">
    <property type="entry name" value="Two-component sensor histidine kinase"/>
    <property type="match status" value="1"/>
</dbReference>
<comment type="caution">
    <text evidence="12">The sequence shown here is derived from an EMBL/GenBank/DDBJ whole genome shotgun (WGS) entry which is preliminary data.</text>
</comment>
<dbReference type="Pfam" id="PF00512">
    <property type="entry name" value="HisKA"/>
    <property type="match status" value="1"/>
</dbReference>
<evidence type="ECO:0000256" key="6">
    <source>
        <dbReference type="ARBA" id="ARBA00022777"/>
    </source>
</evidence>
<dbReference type="FunFam" id="3.30.565.10:FF:000006">
    <property type="entry name" value="Sensor histidine kinase WalK"/>
    <property type="match status" value="1"/>
</dbReference>
<dbReference type="Proteomes" id="UP000030170">
    <property type="component" value="Unassembled WGS sequence"/>
</dbReference>
<dbReference type="InterPro" id="IPR004358">
    <property type="entry name" value="Sig_transdc_His_kin-like_C"/>
</dbReference>
<dbReference type="PROSITE" id="PS50109">
    <property type="entry name" value="HIS_KIN"/>
    <property type="match status" value="1"/>
</dbReference>
<dbReference type="InterPro" id="IPR003660">
    <property type="entry name" value="HAMP_dom"/>
</dbReference>
<feature type="transmembrane region" description="Helical" evidence="9">
    <location>
        <begin position="176"/>
        <end position="195"/>
    </location>
</feature>
<dbReference type="SUPFAM" id="SSF158472">
    <property type="entry name" value="HAMP domain-like"/>
    <property type="match status" value="1"/>
</dbReference>
<evidence type="ECO:0000256" key="1">
    <source>
        <dbReference type="ARBA" id="ARBA00000085"/>
    </source>
</evidence>
<keyword evidence="7" id="KW-0902">Two-component regulatory system</keyword>
<dbReference type="SUPFAM" id="SSF55874">
    <property type="entry name" value="ATPase domain of HSP90 chaperone/DNA topoisomerase II/histidine kinase"/>
    <property type="match status" value="1"/>
</dbReference>
<dbReference type="SMART" id="SM00304">
    <property type="entry name" value="HAMP"/>
    <property type="match status" value="1"/>
</dbReference>
<dbReference type="InterPro" id="IPR050736">
    <property type="entry name" value="Sensor_HK_Regulatory"/>
</dbReference>
<dbReference type="Pfam" id="PF00672">
    <property type="entry name" value="HAMP"/>
    <property type="match status" value="1"/>
</dbReference>
<dbReference type="PROSITE" id="PS50885">
    <property type="entry name" value="HAMP"/>
    <property type="match status" value="1"/>
</dbReference>
<dbReference type="SMART" id="SM00387">
    <property type="entry name" value="HATPase_c"/>
    <property type="match status" value="1"/>
</dbReference>
<dbReference type="CDD" id="cd06225">
    <property type="entry name" value="HAMP"/>
    <property type="match status" value="1"/>
</dbReference>
<dbReference type="InterPro" id="IPR036890">
    <property type="entry name" value="HATPase_C_sf"/>
</dbReference>
<dbReference type="Pfam" id="PF02518">
    <property type="entry name" value="HATPase_c"/>
    <property type="match status" value="1"/>
</dbReference>
<dbReference type="CDD" id="cd00075">
    <property type="entry name" value="HATPase"/>
    <property type="match status" value="1"/>
</dbReference>
<dbReference type="EMBL" id="JJML01000050">
    <property type="protein sequence ID" value="KGF71807.1"/>
    <property type="molecule type" value="Genomic_DNA"/>
</dbReference>
<evidence type="ECO:0000256" key="3">
    <source>
        <dbReference type="ARBA" id="ARBA00012438"/>
    </source>
</evidence>
<dbReference type="PRINTS" id="PR00344">
    <property type="entry name" value="BCTRLSENSOR"/>
</dbReference>
<reference evidence="12 13" key="1">
    <citation type="journal article" date="2014" name="Mol. Ecol.">
        <title>Evolution of Synechococcus.</title>
        <authorList>
            <person name="Dvorak P."/>
            <person name="Casamatta D."/>
            <person name="Hasler P."/>
            <person name="Poulickova A."/>
            <person name="Ondrej V."/>
            <person name="Sanges R."/>
        </authorList>
    </citation>
    <scope>NUCLEOTIDE SEQUENCE [LARGE SCALE GENOMIC DNA]</scope>
    <source>
        <strain evidence="12 13">CAUP A 1101</strain>
    </source>
</reference>
<gene>
    <name evidence="12" type="ORF">DO97_15335</name>
</gene>
<dbReference type="STRING" id="1497020.DO97_15335"/>
<dbReference type="InterPro" id="IPR003661">
    <property type="entry name" value="HisK_dim/P_dom"/>
</dbReference>
<keyword evidence="4" id="KW-0597">Phosphoprotein</keyword>
<comment type="subcellular location">
    <subcellularLocation>
        <location evidence="2">Membrane</location>
    </subcellularLocation>
</comment>